<sequence>MKLISICPSNTELLAYLGLTTSLIGVDNYSDWPEGVKTLPKLGPDLNIDMDKVEELQPDLVLASLTVPGMERNIEELKKRKIPFAIVPNPKTLTEVGDSLLFVGKVTKTEEKAEQLYKKYQLILENYHHLSKQIEHPKTIYWEWWPKPIYTPGANNWLTEISKLAGGRNLFQDKQQSSVKTDWDEVRKRNPDVMCTVWVGVQKEKVNPKVIHSRPHSKQMDAIKNSQLHILEEPLFCRPSPRLLLGLTKIANMLHPTIYPSFNKNKDPLMDEVFLFNY</sequence>
<name>A0ABW3LKJ9_9BACI</name>
<evidence type="ECO:0000313" key="4">
    <source>
        <dbReference type="Proteomes" id="UP001597040"/>
    </source>
</evidence>
<dbReference type="SUPFAM" id="SSF53807">
    <property type="entry name" value="Helical backbone' metal receptor"/>
    <property type="match status" value="1"/>
</dbReference>
<protein>
    <submittedName>
        <fullName evidence="3">Cobalamin-binding protein</fullName>
    </submittedName>
</protein>
<evidence type="ECO:0000259" key="2">
    <source>
        <dbReference type="PROSITE" id="PS50983"/>
    </source>
</evidence>
<dbReference type="PROSITE" id="PS50983">
    <property type="entry name" value="FE_B12_PBP"/>
    <property type="match status" value="1"/>
</dbReference>
<dbReference type="Pfam" id="PF01497">
    <property type="entry name" value="Peripla_BP_2"/>
    <property type="match status" value="1"/>
</dbReference>
<proteinExistence type="inferred from homology"/>
<dbReference type="PANTHER" id="PTHR30535">
    <property type="entry name" value="VITAMIN B12-BINDING PROTEIN"/>
    <property type="match status" value="1"/>
</dbReference>
<reference evidence="4" key="1">
    <citation type="journal article" date="2019" name="Int. J. Syst. Evol. Microbiol.">
        <title>The Global Catalogue of Microorganisms (GCM) 10K type strain sequencing project: providing services to taxonomists for standard genome sequencing and annotation.</title>
        <authorList>
            <consortium name="The Broad Institute Genomics Platform"/>
            <consortium name="The Broad Institute Genome Sequencing Center for Infectious Disease"/>
            <person name="Wu L."/>
            <person name="Ma J."/>
        </authorList>
    </citation>
    <scope>NUCLEOTIDE SEQUENCE [LARGE SCALE GENOMIC DNA]</scope>
    <source>
        <strain evidence="4">CCUG 56754</strain>
    </source>
</reference>
<dbReference type="EMBL" id="JBHTKJ010000012">
    <property type="protein sequence ID" value="MFD1037809.1"/>
    <property type="molecule type" value="Genomic_DNA"/>
</dbReference>
<dbReference type="CDD" id="cd01144">
    <property type="entry name" value="BtuF"/>
    <property type="match status" value="1"/>
</dbReference>
<organism evidence="3 4">
    <name type="scientific">Virgibacillus byunsanensis</name>
    <dbReference type="NCBI Taxonomy" id="570945"/>
    <lineage>
        <taxon>Bacteria</taxon>
        <taxon>Bacillati</taxon>
        <taxon>Bacillota</taxon>
        <taxon>Bacilli</taxon>
        <taxon>Bacillales</taxon>
        <taxon>Bacillaceae</taxon>
        <taxon>Virgibacillus</taxon>
    </lineage>
</organism>
<keyword evidence="4" id="KW-1185">Reference proteome</keyword>
<comment type="caution">
    <text evidence="3">The sequence shown here is derived from an EMBL/GenBank/DDBJ whole genome shotgun (WGS) entry which is preliminary data.</text>
</comment>
<dbReference type="RefSeq" id="WP_390360219.1">
    <property type="nucleotide sequence ID" value="NZ_JBHTKJ010000012.1"/>
</dbReference>
<dbReference type="InterPro" id="IPR002491">
    <property type="entry name" value="ABC_transptr_periplasmic_BD"/>
</dbReference>
<accession>A0ABW3LKJ9</accession>
<dbReference type="Gene3D" id="3.40.50.1980">
    <property type="entry name" value="Nitrogenase molybdenum iron protein domain"/>
    <property type="match status" value="2"/>
</dbReference>
<dbReference type="InterPro" id="IPR050902">
    <property type="entry name" value="ABC_Transporter_SBP"/>
</dbReference>
<gene>
    <name evidence="3" type="ORF">ACFQ3N_05220</name>
</gene>
<evidence type="ECO:0000313" key="3">
    <source>
        <dbReference type="EMBL" id="MFD1037809.1"/>
    </source>
</evidence>
<dbReference type="PANTHER" id="PTHR30535:SF34">
    <property type="entry name" value="MOLYBDATE-BINDING PROTEIN MOLA"/>
    <property type="match status" value="1"/>
</dbReference>
<evidence type="ECO:0000256" key="1">
    <source>
        <dbReference type="ARBA" id="ARBA00008814"/>
    </source>
</evidence>
<feature type="domain" description="Fe/B12 periplasmic-binding" evidence="2">
    <location>
        <begin position="2"/>
        <end position="262"/>
    </location>
</feature>
<comment type="similarity">
    <text evidence="1">Belongs to the bacterial solute-binding protein 8 family.</text>
</comment>
<dbReference type="Proteomes" id="UP001597040">
    <property type="component" value="Unassembled WGS sequence"/>
</dbReference>